<reference evidence="3" key="1">
    <citation type="submission" date="2016-10" db="EMBL/GenBank/DDBJ databases">
        <authorList>
            <person name="Varghese N."/>
            <person name="Submissions S."/>
        </authorList>
    </citation>
    <scope>NUCLEOTIDE SEQUENCE [LARGE SCALE GENOMIC DNA]</scope>
    <source>
        <strain evidence="3">DSM 18733</strain>
    </source>
</reference>
<sequence length="250" mass="26999">MDLHLAGKTAIVTGASQGFGRAITRELAMEGVEVLATARSEDLLHSLREEITSAGGIAPTPFVQDFMEASAPLHIANAALAAFGAVDILINNTGRSRAVDVVGAEEEWEAGMLLDFHRHRQLTQQLLPQFIERNTGSILNITSSYELRSINVSAVAKASLTQWSKQLAGTLGPHRITVNCLQPGLIDTANTQRLFSPSERQTFAVREIPLGDFGTPEDMASMAVFLVSPRARYVSGSVFTVDGGLRRHAF</sequence>
<comment type="similarity">
    <text evidence="1">Belongs to the short-chain dehydrogenases/reductases (SDR) family.</text>
</comment>
<dbReference type="Pfam" id="PF13561">
    <property type="entry name" value="adh_short_C2"/>
    <property type="match status" value="1"/>
</dbReference>
<dbReference type="PANTHER" id="PTHR42879">
    <property type="entry name" value="3-OXOACYL-(ACYL-CARRIER-PROTEIN) REDUCTASE"/>
    <property type="match status" value="1"/>
</dbReference>
<dbReference type="EMBL" id="FOAF01000002">
    <property type="protein sequence ID" value="SEL57957.1"/>
    <property type="molecule type" value="Genomic_DNA"/>
</dbReference>
<dbReference type="InterPro" id="IPR002347">
    <property type="entry name" value="SDR_fam"/>
</dbReference>
<dbReference type="InterPro" id="IPR036291">
    <property type="entry name" value="NAD(P)-bd_dom_sf"/>
</dbReference>
<dbReference type="RefSeq" id="WP_093325671.1">
    <property type="nucleotide sequence ID" value="NZ_FOAF01000002.1"/>
</dbReference>
<dbReference type="AlphaFoldDB" id="A0A1H7REY1"/>
<name>A0A1H7REY1_OLID1</name>
<dbReference type="STRING" id="407022.SAMN05661044_02933"/>
<keyword evidence="3" id="KW-1185">Reference proteome</keyword>
<dbReference type="PANTHER" id="PTHR42879:SF2">
    <property type="entry name" value="3-OXOACYL-[ACYL-CARRIER-PROTEIN] REDUCTASE FABG"/>
    <property type="match status" value="1"/>
</dbReference>
<gene>
    <name evidence="2" type="ORF">SAMN05661044_02933</name>
</gene>
<accession>A0A1H7REY1</accession>
<dbReference type="Proteomes" id="UP000199421">
    <property type="component" value="Unassembled WGS sequence"/>
</dbReference>
<dbReference type="PRINTS" id="PR00081">
    <property type="entry name" value="GDHRDH"/>
</dbReference>
<dbReference type="OrthoDB" id="9804774at2"/>
<organism evidence="2 3">
    <name type="scientific">Olivibacter domesticus</name>
    <name type="common">Pseudosphingobacterium domesticum</name>
    <dbReference type="NCBI Taxonomy" id="407022"/>
    <lineage>
        <taxon>Bacteria</taxon>
        <taxon>Pseudomonadati</taxon>
        <taxon>Bacteroidota</taxon>
        <taxon>Sphingobacteriia</taxon>
        <taxon>Sphingobacteriales</taxon>
        <taxon>Sphingobacteriaceae</taxon>
        <taxon>Olivibacter</taxon>
    </lineage>
</organism>
<dbReference type="PRINTS" id="PR00080">
    <property type="entry name" value="SDRFAMILY"/>
</dbReference>
<evidence type="ECO:0000256" key="1">
    <source>
        <dbReference type="ARBA" id="ARBA00006484"/>
    </source>
</evidence>
<proteinExistence type="inferred from homology"/>
<dbReference type="SUPFAM" id="SSF51735">
    <property type="entry name" value="NAD(P)-binding Rossmann-fold domains"/>
    <property type="match status" value="1"/>
</dbReference>
<evidence type="ECO:0000313" key="2">
    <source>
        <dbReference type="EMBL" id="SEL57957.1"/>
    </source>
</evidence>
<dbReference type="InterPro" id="IPR050259">
    <property type="entry name" value="SDR"/>
</dbReference>
<dbReference type="Gene3D" id="3.40.50.720">
    <property type="entry name" value="NAD(P)-binding Rossmann-like Domain"/>
    <property type="match status" value="1"/>
</dbReference>
<evidence type="ECO:0000313" key="3">
    <source>
        <dbReference type="Proteomes" id="UP000199421"/>
    </source>
</evidence>
<protein>
    <submittedName>
        <fullName evidence="2">3-oxoacyl-[acyl-carrier protein] reductase</fullName>
    </submittedName>
</protein>